<evidence type="ECO:0000313" key="2">
    <source>
        <dbReference type="EMBL" id="SBS77549.1"/>
    </source>
</evidence>
<organism evidence="2">
    <name type="scientific">uncultured Mycobacterium sp</name>
    <dbReference type="NCBI Taxonomy" id="171292"/>
    <lineage>
        <taxon>Bacteria</taxon>
        <taxon>Bacillati</taxon>
        <taxon>Actinomycetota</taxon>
        <taxon>Actinomycetes</taxon>
        <taxon>Mycobacteriales</taxon>
        <taxon>Mycobacteriaceae</taxon>
        <taxon>Mycobacterium</taxon>
        <taxon>environmental samples</taxon>
    </lineage>
</organism>
<sequence length="47" mass="4683">MTPSAVAEPDPGNPPAIVDAPSGDLPTADVPVSPHFPPPPSDPSARN</sequence>
<proteinExistence type="predicted"/>
<dbReference type="EMBL" id="FLQS01000039">
    <property type="protein sequence ID" value="SBS77549.1"/>
    <property type="molecule type" value="Genomic_DNA"/>
</dbReference>
<gene>
    <name evidence="2" type="ORF">MHPYR_440061</name>
</gene>
<dbReference type="AlphaFoldDB" id="A0A1Y5PJQ6"/>
<name>A0A1Y5PJQ6_9MYCO</name>
<feature type="region of interest" description="Disordered" evidence="1">
    <location>
        <begin position="1"/>
        <end position="47"/>
    </location>
</feature>
<accession>A0A1Y5PJQ6</accession>
<protein>
    <submittedName>
        <fullName evidence="2">Uncharacterized protein</fullName>
    </submittedName>
</protein>
<feature type="compositionally biased region" description="Pro residues" evidence="1">
    <location>
        <begin position="34"/>
        <end position="47"/>
    </location>
</feature>
<evidence type="ECO:0000256" key="1">
    <source>
        <dbReference type="SAM" id="MobiDB-lite"/>
    </source>
</evidence>
<reference evidence="2" key="1">
    <citation type="submission" date="2016-03" db="EMBL/GenBank/DDBJ databases">
        <authorList>
            <person name="Ploux O."/>
        </authorList>
    </citation>
    <scope>NUCLEOTIDE SEQUENCE</scope>
    <source>
        <strain evidence="2">UC10</strain>
    </source>
</reference>